<protein>
    <submittedName>
        <fullName evidence="1">Uncharacterized protein</fullName>
    </submittedName>
</protein>
<reference evidence="1" key="1">
    <citation type="journal article" date="2022" name="Int. J. Mol. Sci.">
        <title>Draft Genome of Tanacetum Coccineum: Genomic Comparison of Closely Related Tanacetum-Family Plants.</title>
        <authorList>
            <person name="Yamashiro T."/>
            <person name="Shiraishi A."/>
            <person name="Nakayama K."/>
            <person name="Satake H."/>
        </authorList>
    </citation>
    <scope>NUCLEOTIDE SEQUENCE</scope>
</reference>
<name>A0ABQ4YUC3_9ASTR</name>
<proteinExistence type="predicted"/>
<accession>A0ABQ4YUC3</accession>
<reference evidence="1" key="2">
    <citation type="submission" date="2022-01" db="EMBL/GenBank/DDBJ databases">
        <authorList>
            <person name="Yamashiro T."/>
            <person name="Shiraishi A."/>
            <person name="Satake H."/>
            <person name="Nakayama K."/>
        </authorList>
    </citation>
    <scope>NUCLEOTIDE SEQUENCE</scope>
</reference>
<dbReference type="EMBL" id="BQNB010010748">
    <property type="protein sequence ID" value="GJS81454.1"/>
    <property type="molecule type" value="Genomic_DNA"/>
</dbReference>
<dbReference type="Proteomes" id="UP001151760">
    <property type="component" value="Unassembled WGS sequence"/>
</dbReference>
<organism evidence="1 2">
    <name type="scientific">Tanacetum coccineum</name>
    <dbReference type="NCBI Taxonomy" id="301880"/>
    <lineage>
        <taxon>Eukaryota</taxon>
        <taxon>Viridiplantae</taxon>
        <taxon>Streptophyta</taxon>
        <taxon>Embryophyta</taxon>
        <taxon>Tracheophyta</taxon>
        <taxon>Spermatophyta</taxon>
        <taxon>Magnoliopsida</taxon>
        <taxon>eudicotyledons</taxon>
        <taxon>Gunneridae</taxon>
        <taxon>Pentapetalae</taxon>
        <taxon>asterids</taxon>
        <taxon>campanulids</taxon>
        <taxon>Asterales</taxon>
        <taxon>Asteraceae</taxon>
        <taxon>Asteroideae</taxon>
        <taxon>Anthemideae</taxon>
        <taxon>Anthemidinae</taxon>
        <taxon>Tanacetum</taxon>
    </lineage>
</organism>
<sequence length="119" mass="13193">MKDSSQRVTVENDSTWMRSCMSASEKEQNNNAFAIAETAVAAANAAVAKIQSVYREEIESDVTSIATEEIERDVDCGEFYDDDDDDRMSFCDVGLCWGHKDGDVYGDEDGWNLVGGEMQ</sequence>
<keyword evidence="2" id="KW-1185">Reference proteome</keyword>
<comment type="caution">
    <text evidence="1">The sequence shown here is derived from an EMBL/GenBank/DDBJ whole genome shotgun (WGS) entry which is preliminary data.</text>
</comment>
<evidence type="ECO:0000313" key="2">
    <source>
        <dbReference type="Proteomes" id="UP001151760"/>
    </source>
</evidence>
<evidence type="ECO:0000313" key="1">
    <source>
        <dbReference type="EMBL" id="GJS81454.1"/>
    </source>
</evidence>
<gene>
    <name evidence="1" type="ORF">Tco_0747995</name>
</gene>